<feature type="domain" description="EF-hand" evidence="2">
    <location>
        <begin position="48"/>
        <end position="83"/>
    </location>
</feature>
<feature type="compositionally biased region" description="Low complexity" evidence="1">
    <location>
        <begin position="24"/>
        <end position="36"/>
    </location>
</feature>
<organism evidence="3 4">
    <name type="scientific">Xyrichtys novacula</name>
    <name type="common">Pearly razorfish</name>
    <name type="synonym">Hemipteronotus novacula</name>
    <dbReference type="NCBI Taxonomy" id="13765"/>
    <lineage>
        <taxon>Eukaryota</taxon>
        <taxon>Metazoa</taxon>
        <taxon>Chordata</taxon>
        <taxon>Craniata</taxon>
        <taxon>Vertebrata</taxon>
        <taxon>Euteleostomi</taxon>
        <taxon>Actinopterygii</taxon>
        <taxon>Neopterygii</taxon>
        <taxon>Teleostei</taxon>
        <taxon>Neoteleostei</taxon>
        <taxon>Acanthomorphata</taxon>
        <taxon>Eupercaria</taxon>
        <taxon>Labriformes</taxon>
        <taxon>Labridae</taxon>
        <taxon>Xyrichtys</taxon>
    </lineage>
</organism>
<feature type="region of interest" description="Disordered" evidence="1">
    <location>
        <begin position="1"/>
        <end position="36"/>
    </location>
</feature>
<proteinExistence type="predicted"/>
<name>A0AAV1GRR3_XYRNO</name>
<dbReference type="InterPro" id="IPR002048">
    <property type="entry name" value="EF_hand_dom"/>
</dbReference>
<dbReference type="SUPFAM" id="SSF47473">
    <property type="entry name" value="EF-hand"/>
    <property type="match status" value="1"/>
</dbReference>
<protein>
    <submittedName>
        <fullName evidence="3">Uncharacterized protein LOC117831863 isoform X1</fullName>
    </submittedName>
</protein>
<dbReference type="Gene3D" id="1.10.238.10">
    <property type="entry name" value="EF-hand"/>
    <property type="match status" value="1"/>
</dbReference>
<evidence type="ECO:0000313" key="3">
    <source>
        <dbReference type="EMBL" id="CAJ1075895.1"/>
    </source>
</evidence>
<evidence type="ECO:0000256" key="1">
    <source>
        <dbReference type="SAM" id="MobiDB-lite"/>
    </source>
</evidence>
<accession>A0AAV1GRR3</accession>
<sequence length="274" mass="31565">MKKKTQKGRKIKKRKQKKVSAGKTSQTSRSSTDDSNSFLSQMCRWFSDHMTLLEEHFRLCDPHRRGTVSLQEFHYALVNLNVPCQHSELHMLTQHLKNDNDFVSYKDLSRRVDNLRLKEKLTNKHSEESRINDYNDHQVLNPGGDLKFARLSVRLIPFDLTADHPGNFELVLLTSCRVSSLIRMIQDRVGVQTFLLEVFRSRVPSEEARLPPHSSLQECGFSGGVEEAPPEYTVYYDYNLPLTDCPILNCDYYFRLGAETATSRGSWSPVVINP</sequence>
<gene>
    <name evidence="3" type="ORF">XNOV1_A027767</name>
</gene>
<dbReference type="PROSITE" id="PS50222">
    <property type="entry name" value="EF_HAND_2"/>
    <property type="match status" value="1"/>
</dbReference>
<feature type="compositionally biased region" description="Basic residues" evidence="1">
    <location>
        <begin position="1"/>
        <end position="20"/>
    </location>
</feature>
<reference evidence="3" key="1">
    <citation type="submission" date="2023-08" db="EMBL/GenBank/DDBJ databases">
        <authorList>
            <person name="Alioto T."/>
            <person name="Alioto T."/>
            <person name="Gomez Garrido J."/>
        </authorList>
    </citation>
    <scope>NUCLEOTIDE SEQUENCE</scope>
</reference>
<dbReference type="EMBL" id="OY660879">
    <property type="protein sequence ID" value="CAJ1075895.1"/>
    <property type="molecule type" value="Genomic_DNA"/>
</dbReference>
<dbReference type="GO" id="GO:0005509">
    <property type="term" value="F:calcium ion binding"/>
    <property type="evidence" value="ECO:0007669"/>
    <property type="project" value="InterPro"/>
</dbReference>
<evidence type="ECO:0000313" key="4">
    <source>
        <dbReference type="Proteomes" id="UP001178508"/>
    </source>
</evidence>
<dbReference type="InterPro" id="IPR011992">
    <property type="entry name" value="EF-hand-dom_pair"/>
</dbReference>
<evidence type="ECO:0000259" key="2">
    <source>
        <dbReference type="PROSITE" id="PS50222"/>
    </source>
</evidence>
<keyword evidence="4" id="KW-1185">Reference proteome</keyword>
<dbReference type="Proteomes" id="UP001178508">
    <property type="component" value="Chromosome 16"/>
</dbReference>
<dbReference type="AlphaFoldDB" id="A0AAV1GRR3"/>